<evidence type="ECO:0000256" key="9">
    <source>
        <dbReference type="ARBA" id="ARBA00034808"/>
    </source>
</evidence>
<gene>
    <name evidence="16" type="ORF">BTO32_15615</name>
</gene>
<evidence type="ECO:0000256" key="5">
    <source>
        <dbReference type="ARBA" id="ARBA00022840"/>
    </source>
</evidence>
<evidence type="ECO:0000256" key="3">
    <source>
        <dbReference type="ARBA" id="ARBA00022801"/>
    </source>
</evidence>
<dbReference type="GO" id="GO:0005524">
    <property type="term" value="F:ATP binding"/>
    <property type="evidence" value="ECO:0007669"/>
    <property type="project" value="UniProtKB-UniRule"/>
</dbReference>
<dbReference type="EC" id="5.6.2.4" evidence="9"/>
<dbReference type="GO" id="GO:0003677">
    <property type="term" value="F:DNA binding"/>
    <property type="evidence" value="ECO:0007669"/>
    <property type="project" value="UniProtKB-KW"/>
</dbReference>
<evidence type="ECO:0000259" key="14">
    <source>
        <dbReference type="PROSITE" id="PS51198"/>
    </source>
</evidence>
<dbReference type="Pfam" id="PF00580">
    <property type="entry name" value="UvrD-helicase"/>
    <property type="match status" value="1"/>
</dbReference>
<evidence type="ECO:0000256" key="8">
    <source>
        <dbReference type="ARBA" id="ARBA00034617"/>
    </source>
</evidence>
<dbReference type="GO" id="GO:0000725">
    <property type="term" value="P:recombinational repair"/>
    <property type="evidence" value="ECO:0007669"/>
    <property type="project" value="TreeGrafter"/>
</dbReference>
<keyword evidence="5 12" id="KW-0067">ATP-binding</keyword>
<dbReference type="Gene3D" id="1.10.486.10">
    <property type="entry name" value="PCRA, domain 4"/>
    <property type="match status" value="1"/>
</dbReference>
<evidence type="ECO:0000256" key="10">
    <source>
        <dbReference type="ARBA" id="ARBA00034923"/>
    </source>
</evidence>
<dbReference type="InterPro" id="IPR000212">
    <property type="entry name" value="DNA_helicase_UvrD/REP"/>
</dbReference>
<evidence type="ECO:0000256" key="2">
    <source>
        <dbReference type="ARBA" id="ARBA00022741"/>
    </source>
</evidence>
<evidence type="ECO:0000256" key="13">
    <source>
        <dbReference type="SAM" id="MobiDB-lite"/>
    </source>
</evidence>
<proteinExistence type="inferred from homology"/>
<comment type="catalytic activity">
    <reaction evidence="11">
        <text>ATP + H2O = ADP + phosphate + H(+)</text>
        <dbReference type="Rhea" id="RHEA:13065"/>
        <dbReference type="ChEBI" id="CHEBI:15377"/>
        <dbReference type="ChEBI" id="CHEBI:15378"/>
        <dbReference type="ChEBI" id="CHEBI:30616"/>
        <dbReference type="ChEBI" id="CHEBI:43474"/>
        <dbReference type="ChEBI" id="CHEBI:456216"/>
        <dbReference type="EC" id="5.6.2.4"/>
    </reaction>
</comment>
<dbReference type="CDD" id="cd17932">
    <property type="entry name" value="DEXQc_UvrD"/>
    <property type="match status" value="1"/>
</dbReference>
<feature type="domain" description="UvrD-like helicase ATP-binding" evidence="14">
    <location>
        <begin position="4"/>
        <end position="308"/>
    </location>
</feature>
<dbReference type="PANTHER" id="PTHR11070">
    <property type="entry name" value="UVRD / RECB / PCRA DNA HELICASE FAMILY MEMBER"/>
    <property type="match status" value="1"/>
</dbReference>
<dbReference type="InterPro" id="IPR027417">
    <property type="entry name" value="P-loop_NTPase"/>
</dbReference>
<dbReference type="AlphaFoldDB" id="A0A1V2DPN9"/>
<reference evidence="16 17" key="1">
    <citation type="submission" date="2016-12" db="EMBL/GenBank/DDBJ databases">
        <title>Marinobacter lutaoensis whole genome sequencing.</title>
        <authorList>
            <person name="Verma A."/>
            <person name="Krishnamurthi S."/>
        </authorList>
    </citation>
    <scope>NUCLEOTIDE SEQUENCE [LARGE SCALE GENOMIC DNA]</scope>
    <source>
        <strain evidence="16 17">T5054</strain>
    </source>
</reference>
<organism evidence="16 17">
    <name type="scientific">Marinobacter lutaoensis</name>
    <dbReference type="NCBI Taxonomy" id="135739"/>
    <lineage>
        <taxon>Bacteria</taxon>
        <taxon>Pseudomonadati</taxon>
        <taxon>Pseudomonadota</taxon>
        <taxon>Gammaproteobacteria</taxon>
        <taxon>Pseudomonadales</taxon>
        <taxon>Marinobacteraceae</taxon>
        <taxon>Marinobacter</taxon>
    </lineage>
</organism>
<dbReference type="Proteomes" id="UP000189339">
    <property type="component" value="Unassembled WGS sequence"/>
</dbReference>
<name>A0A1V2DPN9_9GAMM</name>
<keyword evidence="17" id="KW-1185">Reference proteome</keyword>
<dbReference type="Pfam" id="PF13361">
    <property type="entry name" value="UvrD_C"/>
    <property type="match status" value="1"/>
</dbReference>
<dbReference type="InterPro" id="IPR014017">
    <property type="entry name" value="DNA_helicase_UvrD-like_C"/>
</dbReference>
<dbReference type="PROSITE" id="PS51217">
    <property type="entry name" value="UVRD_HELICASE_CTER"/>
    <property type="match status" value="1"/>
</dbReference>
<sequence length="728" mass="82346">MAEVKLTEQQTRIGEHKDGSLIVLAGAGSGKTATLVQRVGRLIDKGVSPRQILMITFSRKAAREISARVERQFGLDGSDVVVDTFHGFGYRFLRQHKDLFGLGEDMEWVILNENDQKRLLNEIGAEFAEKSNFDVKLLRKALKQGFALWSLMKQNGICPGNVSDALIGLEKARCSRTGDTPNHERVQLVDRLVAETLVQYERDKRKSGYLDFDDLLILPTKALKRYPDIARALSFQHQYIMVDESQDTNAVQYWMVKEIAQHHKNLVMVGDDDQGIYTWRGARVANLKRFIKDFNAPIAKLERNFRSHSRIVECASKLIRHNKSRLPKTAYSEDHGGDFPQFCVAQRDREMAENIVREVKARQAQGVPLSDMAVLYRTNRMTMILEPALKQAGIPYTVVGGMSFYERKEIQAITAVVRVAHRWKDWQAIKALQPYIDGLGKKGMNDLIQKLDEYDENLLGFAVHKAPQQYGKGGIVLQTFLISLFEAAYSDTEGLPQYKILERIVQWAKDGPMKLLDREKDDAIRVKRSENLDLLLHEVRLAKPDDYFQYLMEGPISDYQDSHDQGDYLTLSTIHRSKGLEWPHVMVAGFSNGLMPLDTGRMNGRPAANTGENKNKFEQDDEDDGGRPEEERRLAYVAITRAAQSLSLHHASLYHFPGGEPVVVEPSPYLEEMGLELSPQQAAIISNALDTEQPLSYQSDQKKTTGAAQSPTPRYADDESRPALNILG</sequence>
<dbReference type="GO" id="GO:0043138">
    <property type="term" value="F:3'-5' DNA helicase activity"/>
    <property type="evidence" value="ECO:0007669"/>
    <property type="project" value="UniProtKB-EC"/>
</dbReference>
<feature type="binding site" evidence="12">
    <location>
        <begin position="25"/>
        <end position="32"/>
    </location>
    <ligand>
        <name>ATP</name>
        <dbReference type="ChEBI" id="CHEBI:30616"/>
    </ligand>
</feature>
<dbReference type="PROSITE" id="PS51198">
    <property type="entry name" value="UVRD_HELICASE_ATP_BIND"/>
    <property type="match status" value="1"/>
</dbReference>
<dbReference type="PANTHER" id="PTHR11070:SF2">
    <property type="entry name" value="ATP-DEPENDENT DNA HELICASE SRS2"/>
    <property type="match status" value="1"/>
</dbReference>
<dbReference type="EMBL" id="MSCW01000009">
    <property type="protein sequence ID" value="ONF42628.1"/>
    <property type="molecule type" value="Genomic_DNA"/>
</dbReference>
<evidence type="ECO:0000256" key="6">
    <source>
        <dbReference type="ARBA" id="ARBA00023125"/>
    </source>
</evidence>
<dbReference type="STRING" id="135739.BTO32_15615"/>
<dbReference type="Gene3D" id="1.10.10.160">
    <property type="match status" value="1"/>
</dbReference>
<keyword evidence="6" id="KW-0238">DNA-binding</keyword>
<feature type="domain" description="UvrD-like helicase C-terminal" evidence="15">
    <location>
        <begin position="309"/>
        <end position="579"/>
    </location>
</feature>
<evidence type="ECO:0000256" key="1">
    <source>
        <dbReference type="ARBA" id="ARBA00009922"/>
    </source>
</evidence>
<evidence type="ECO:0000313" key="17">
    <source>
        <dbReference type="Proteomes" id="UP000189339"/>
    </source>
</evidence>
<dbReference type="SUPFAM" id="SSF52540">
    <property type="entry name" value="P-loop containing nucleoside triphosphate hydrolases"/>
    <property type="match status" value="1"/>
</dbReference>
<dbReference type="InterPro" id="IPR013986">
    <property type="entry name" value="DExx_box_DNA_helicase_dom_sf"/>
</dbReference>
<protein>
    <recommendedName>
        <fullName evidence="9">DNA 3'-5' helicase</fullName>
        <ecNumber evidence="9">5.6.2.4</ecNumber>
    </recommendedName>
    <alternativeName>
        <fullName evidence="10">DNA 3'-5' helicase II</fullName>
    </alternativeName>
</protein>
<evidence type="ECO:0000256" key="7">
    <source>
        <dbReference type="ARBA" id="ARBA00023235"/>
    </source>
</evidence>
<evidence type="ECO:0000256" key="4">
    <source>
        <dbReference type="ARBA" id="ARBA00022806"/>
    </source>
</evidence>
<evidence type="ECO:0000256" key="12">
    <source>
        <dbReference type="PROSITE-ProRule" id="PRU00560"/>
    </source>
</evidence>
<keyword evidence="7" id="KW-0413">Isomerase</keyword>
<evidence type="ECO:0000259" key="15">
    <source>
        <dbReference type="PROSITE" id="PS51217"/>
    </source>
</evidence>
<evidence type="ECO:0000256" key="11">
    <source>
        <dbReference type="ARBA" id="ARBA00048988"/>
    </source>
</evidence>
<keyword evidence="3 12" id="KW-0378">Hydrolase</keyword>
<dbReference type="OrthoDB" id="9806690at2"/>
<dbReference type="Gene3D" id="3.40.50.300">
    <property type="entry name" value="P-loop containing nucleotide triphosphate hydrolases"/>
    <property type="match status" value="2"/>
</dbReference>
<keyword evidence="2 12" id="KW-0547">Nucleotide-binding</keyword>
<evidence type="ECO:0000313" key="16">
    <source>
        <dbReference type="EMBL" id="ONF42628.1"/>
    </source>
</evidence>
<feature type="compositionally biased region" description="Polar residues" evidence="13">
    <location>
        <begin position="689"/>
        <end position="712"/>
    </location>
</feature>
<accession>A0A1V2DPN9</accession>
<keyword evidence="4 12" id="KW-0347">Helicase</keyword>
<comment type="similarity">
    <text evidence="1">Belongs to the helicase family. UvrD subfamily.</text>
</comment>
<feature type="region of interest" description="Disordered" evidence="13">
    <location>
        <begin position="598"/>
        <end position="628"/>
    </location>
</feature>
<dbReference type="InterPro" id="IPR014016">
    <property type="entry name" value="UvrD-like_ATP-bd"/>
</dbReference>
<feature type="region of interest" description="Disordered" evidence="13">
    <location>
        <begin position="689"/>
        <end position="728"/>
    </location>
</feature>
<comment type="catalytic activity">
    <reaction evidence="8">
        <text>Couples ATP hydrolysis with the unwinding of duplex DNA by translocating in the 3'-5' direction.</text>
        <dbReference type="EC" id="5.6.2.4"/>
    </reaction>
</comment>
<dbReference type="GO" id="GO:0016887">
    <property type="term" value="F:ATP hydrolysis activity"/>
    <property type="evidence" value="ECO:0007669"/>
    <property type="project" value="RHEA"/>
</dbReference>
<comment type="caution">
    <text evidence="16">The sequence shown here is derived from an EMBL/GenBank/DDBJ whole genome shotgun (WGS) entry which is preliminary data.</text>
</comment>
<dbReference type="RefSeq" id="WP_076725579.1">
    <property type="nucleotide sequence ID" value="NZ_MSCW01000009.1"/>
</dbReference>